<comment type="caution">
    <text evidence="5">The sequence shown here is derived from an EMBL/GenBank/DDBJ whole genome shotgun (WGS) entry which is preliminary data.</text>
</comment>
<evidence type="ECO:0000256" key="2">
    <source>
        <dbReference type="SAM" id="MobiDB-lite"/>
    </source>
</evidence>
<dbReference type="InterPro" id="IPR008258">
    <property type="entry name" value="Transglycosylase_SLT_dom_1"/>
</dbReference>
<dbReference type="EMBL" id="JAPHEH010000001">
    <property type="protein sequence ID" value="MDG4475650.1"/>
    <property type="molecule type" value="Genomic_DNA"/>
</dbReference>
<evidence type="ECO:0000313" key="5">
    <source>
        <dbReference type="EMBL" id="MDG4475650.1"/>
    </source>
</evidence>
<gene>
    <name evidence="5" type="ORF">OLX77_05685</name>
</gene>
<reference evidence="5" key="2">
    <citation type="submission" date="2022-10" db="EMBL/GenBank/DDBJ databases">
        <authorList>
            <person name="Aronson H.S."/>
        </authorList>
    </citation>
    <scope>NUCLEOTIDE SEQUENCE</scope>
    <source>
        <strain evidence="5">RS19-109</strain>
    </source>
</reference>
<evidence type="ECO:0000259" key="3">
    <source>
        <dbReference type="Pfam" id="PF01464"/>
    </source>
</evidence>
<proteinExistence type="inferred from homology"/>
<dbReference type="Proteomes" id="UP001154240">
    <property type="component" value="Unassembled WGS sequence"/>
</dbReference>
<feature type="domain" description="DUF4124" evidence="4">
    <location>
        <begin position="29"/>
        <end position="78"/>
    </location>
</feature>
<dbReference type="AlphaFoldDB" id="A0A9X4MG61"/>
<dbReference type="Gene3D" id="1.10.530.10">
    <property type="match status" value="1"/>
</dbReference>
<accession>A0A9X4MG61</accession>
<reference evidence="5" key="1">
    <citation type="journal article" date="2022" name="bioRxiv">
        <title>Thiovibrio frasassiensisgen. nov., sp. nov., an autotrophic, elemental sulfur disproportionating bacterium isolated from sulfidic karst sediment, and proposal of Thiovibrionaceae fam. nov.</title>
        <authorList>
            <person name="Aronson H."/>
            <person name="Thomas C."/>
            <person name="Bhattacharyya M."/>
            <person name="Eckstein S."/>
            <person name="Jensen S."/>
            <person name="Barco R."/>
            <person name="Macalady J."/>
            <person name="Amend J."/>
        </authorList>
    </citation>
    <scope>NUCLEOTIDE SEQUENCE</scope>
    <source>
        <strain evidence="5">RS19-109</strain>
    </source>
</reference>
<feature type="domain" description="Transglycosylase SLT" evidence="3">
    <location>
        <begin position="89"/>
        <end position="185"/>
    </location>
</feature>
<dbReference type="SUPFAM" id="SSF53955">
    <property type="entry name" value="Lysozyme-like"/>
    <property type="match status" value="1"/>
</dbReference>
<dbReference type="CDD" id="cd16896">
    <property type="entry name" value="LT_Slt70-like"/>
    <property type="match status" value="1"/>
</dbReference>
<protein>
    <submittedName>
        <fullName evidence="5">Transglycosylase SLT domain-containing protein</fullName>
    </submittedName>
</protein>
<sequence length="222" mass="24467">MARTRKPSRDKGIARTRRTGPLLAVLLWALLLVPDGAQAAIYTFVDQHGTVHFTNVPNDPRYRRGVIRPQSRQGRASRAGDPRLYEEHIQRAASRYEMDPLLIKAVIKTESNFDCLAVSSKGAQGLMQLMPGTAADLNVWNPFDPKENIYGGTNYLCQMMARFGGNLRLALAAYNAGPGRVEAAQGVPLIPETQQYVAKVLHHYRQLTAAASPSSRWLGAAN</sequence>
<comment type="similarity">
    <text evidence="1">Belongs to the transglycosylase Slt family.</text>
</comment>
<keyword evidence="6" id="KW-1185">Reference proteome</keyword>
<dbReference type="InterPro" id="IPR025392">
    <property type="entry name" value="DUF4124"/>
</dbReference>
<dbReference type="RefSeq" id="WP_307632623.1">
    <property type="nucleotide sequence ID" value="NZ_JAPHEH010000001.1"/>
</dbReference>
<dbReference type="Pfam" id="PF13511">
    <property type="entry name" value="DUF4124"/>
    <property type="match status" value="1"/>
</dbReference>
<evidence type="ECO:0000313" key="6">
    <source>
        <dbReference type="Proteomes" id="UP001154240"/>
    </source>
</evidence>
<dbReference type="PANTHER" id="PTHR37423:SF2">
    <property type="entry name" value="MEMBRANE-BOUND LYTIC MUREIN TRANSGLYCOSYLASE C"/>
    <property type="match status" value="1"/>
</dbReference>
<name>A0A9X4MG61_9BACT</name>
<dbReference type="InterPro" id="IPR023346">
    <property type="entry name" value="Lysozyme-like_dom_sf"/>
</dbReference>
<organism evidence="5 6">
    <name type="scientific">Thiovibrio frasassiensis</name>
    <dbReference type="NCBI Taxonomy" id="2984131"/>
    <lineage>
        <taxon>Bacteria</taxon>
        <taxon>Pseudomonadati</taxon>
        <taxon>Thermodesulfobacteriota</taxon>
        <taxon>Desulfobulbia</taxon>
        <taxon>Desulfobulbales</taxon>
        <taxon>Thiovibrionaceae</taxon>
        <taxon>Thiovibrio</taxon>
    </lineage>
</organism>
<dbReference type="Pfam" id="PF01464">
    <property type="entry name" value="SLT"/>
    <property type="match status" value="1"/>
</dbReference>
<dbReference type="PANTHER" id="PTHR37423">
    <property type="entry name" value="SOLUBLE LYTIC MUREIN TRANSGLYCOSYLASE-RELATED"/>
    <property type="match status" value="1"/>
</dbReference>
<evidence type="ECO:0000259" key="4">
    <source>
        <dbReference type="Pfam" id="PF13511"/>
    </source>
</evidence>
<evidence type="ECO:0000256" key="1">
    <source>
        <dbReference type="ARBA" id="ARBA00007734"/>
    </source>
</evidence>
<feature type="region of interest" description="Disordered" evidence="2">
    <location>
        <begin position="62"/>
        <end position="81"/>
    </location>
</feature>